<protein>
    <submittedName>
        <fullName evidence="1">Uncharacterized protein</fullName>
    </submittedName>
</protein>
<comment type="caution">
    <text evidence="1">The sequence shown here is derived from an EMBL/GenBank/DDBJ whole genome shotgun (WGS) entry which is preliminary data.</text>
</comment>
<evidence type="ECO:0000313" key="1">
    <source>
        <dbReference type="EMBL" id="KAF8451184.1"/>
    </source>
</evidence>
<dbReference type="Proteomes" id="UP001194468">
    <property type="component" value="Unassembled WGS sequence"/>
</dbReference>
<proteinExistence type="predicted"/>
<gene>
    <name evidence="1" type="ORF">L210DRAFT_3640281</name>
</gene>
<accession>A0AAD4C7G1</accession>
<reference evidence="1" key="2">
    <citation type="journal article" date="2020" name="Nat. Commun.">
        <title>Large-scale genome sequencing of mycorrhizal fungi provides insights into the early evolution of symbiotic traits.</title>
        <authorList>
            <person name="Miyauchi S."/>
            <person name="Kiss E."/>
            <person name="Kuo A."/>
            <person name="Drula E."/>
            <person name="Kohler A."/>
            <person name="Sanchez-Garcia M."/>
            <person name="Morin E."/>
            <person name="Andreopoulos B."/>
            <person name="Barry K.W."/>
            <person name="Bonito G."/>
            <person name="Buee M."/>
            <person name="Carver A."/>
            <person name="Chen C."/>
            <person name="Cichocki N."/>
            <person name="Clum A."/>
            <person name="Culley D."/>
            <person name="Crous P.W."/>
            <person name="Fauchery L."/>
            <person name="Girlanda M."/>
            <person name="Hayes R.D."/>
            <person name="Keri Z."/>
            <person name="LaButti K."/>
            <person name="Lipzen A."/>
            <person name="Lombard V."/>
            <person name="Magnuson J."/>
            <person name="Maillard F."/>
            <person name="Murat C."/>
            <person name="Nolan M."/>
            <person name="Ohm R.A."/>
            <person name="Pangilinan J."/>
            <person name="Pereira M.F."/>
            <person name="Perotto S."/>
            <person name="Peter M."/>
            <person name="Pfister S."/>
            <person name="Riley R."/>
            <person name="Sitrit Y."/>
            <person name="Stielow J.B."/>
            <person name="Szollosi G."/>
            <person name="Zifcakova L."/>
            <person name="Stursova M."/>
            <person name="Spatafora J.W."/>
            <person name="Tedersoo L."/>
            <person name="Vaario L.M."/>
            <person name="Yamada A."/>
            <person name="Yan M."/>
            <person name="Wang P."/>
            <person name="Xu J."/>
            <person name="Bruns T."/>
            <person name="Baldrian P."/>
            <person name="Vilgalys R."/>
            <person name="Dunand C."/>
            <person name="Henrissat B."/>
            <person name="Grigoriev I.V."/>
            <person name="Hibbett D."/>
            <person name="Nagy L.G."/>
            <person name="Martin F.M."/>
        </authorList>
    </citation>
    <scope>NUCLEOTIDE SEQUENCE</scope>
    <source>
        <strain evidence="1">BED1</strain>
    </source>
</reference>
<dbReference type="AlphaFoldDB" id="A0AAD4C7G1"/>
<organism evidence="1 2">
    <name type="scientific">Boletus edulis BED1</name>
    <dbReference type="NCBI Taxonomy" id="1328754"/>
    <lineage>
        <taxon>Eukaryota</taxon>
        <taxon>Fungi</taxon>
        <taxon>Dikarya</taxon>
        <taxon>Basidiomycota</taxon>
        <taxon>Agaricomycotina</taxon>
        <taxon>Agaricomycetes</taxon>
        <taxon>Agaricomycetidae</taxon>
        <taxon>Boletales</taxon>
        <taxon>Boletineae</taxon>
        <taxon>Boletaceae</taxon>
        <taxon>Boletoideae</taxon>
        <taxon>Boletus</taxon>
    </lineage>
</organism>
<sequence length="138" mass="15253">MAHRVIHQLPTCSGLVLKLHKPPQLEALEEDLEDSITILKDKNCIFGNPLSVDELPDAREDVDIAAEMFEDDVAIIAEPIATAELITLAEQLEAGYISRVGAESPLELLRAFRAELCCEQLKNAKQTVLDNQGFMKTP</sequence>
<name>A0AAD4C7G1_BOLED</name>
<dbReference type="EMBL" id="WHUW01000002">
    <property type="protein sequence ID" value="KAF8451184.1"/>
    <property type="molecule type" value="Genomic_DNA"/>
</dbReference>
<evidence type="ECO:0000313" key="2">
    <source>
        <dbReference type="Proteomes" id="UP001194468"/>
    </source>
</evidence>
<keyword evidence="2" id="KW-1185">Reference proteome</keyword>
<reference evidence="1" key="1">
    <citation type="submission" date="2019-10" db="EMBL/GenBank/DDBJ databases">
        <authorList>
            <consortium name="DOE Joint Genome Institute"/>
            <person name="Kuo A."/>
            <person name="Miyauchi S."/>
            <person name="Kiss E."/>
            <person name="Drula E."/>
            <person name="Kohler A."/>
            <person name="Sanchez-Garcia M."/>
            <person name="Andreopoulos B."/>
            <person name="Barry K.W."/>
            <person name="Bonito G."/>
            <person name="Buee M."/>
            <person name="Carver A."/>
            <person name="Chen C."/>
            <person name="Cichocki N."/>
            <person name="Clum A."/>
            <person name="Culley D."/>
            <person name="Crous P.W."/>
            <person name="Fauchery L."/>
            <person name="Girlanda M."/>
            <person name="Hayes R."/>
            <person name="Keri Z."/>
            <person name="LaButti K."/>
            <person name="Lipzen A."/>
            <person name="Lombard V."/>
            <person name="Magnuson J."/>
            <person name="Maillard F."/>
            <person name="Morin E."/>
            <person name="Murat C."/>
            <person name="Nolan M."/>
            <person name="Ohm R."/>
            <person name="Pangilinan J."/>
            <person name="Pereira M."/>
            <person name="Perotto S."/>
            <person name="Peter M."/>
            <person name="Riley R."/>
            <person name="Sitrit Y."/>
            <person name="Stielow B."/>
            <person name="Szollosi G."/>
            <person name="Zifcakova L."/>
            <person name="Stursova M."/>
            <person name="Spatafora J.W."/>
            <person name="Tedersoo L."/>
            <person name="Vaario L.-M."/>
            <person name="Yamada A."/>
            <person name="Yan M."/>
            <person name="Wang P."/>
            <person name="Xu J."/>
            <person name="Bruns T."/>
            <person name="Baldrian P."/>
            <person name="Vilgalys R."/>
            <person name="Henrissat B."/>
            <person name="Grigoriev I.V."/>
            <person name="Hibbett D."/>
            <person name="Nagy L.G."/>
            <person name="Martin F.M."/>
        </authorList>
    </citation>
    <scope>NUCLEOTIDE SEQUENCE</scope>
    <source>
        <strain evidence="1">BED1</strain>
    </source>
</reference>